<keyword evidence="2" id="KW-1185">Reference proteome</keyword>
<dbReference type="EMBL" id="BSUM01000001">
    <property type="protein sequence ID" value="GMA33336.1"/>
    <property type="molecule type" value="Genomic_DNA"/>
</dbReference>
<sequence length="70" mass="7302">MLTITRPYGRGDPRGLSAILSGNVSNPLAKFARGLLTFPERIADVVQPVTTTISLGVAGSSVDFQTSPVS</sequence>
<reference evidence="1" key="1">
    <citation type="journal article" date="2014" name="Int. J. Syst. Evol. Microbiol.">
        <title>Complete genome sequence of Corynebacterium casei LMG S-19264T (=DSM 44701T), isolated from a smear-ripened cheese.</title>
        <authorList>
            <consortium name="US DOE Joint Genome Institute (JGI-PGF)"/>
            <person name="Walter F."/>
            <person name="Albersmeier A."/>
            <person name="Kalinowski J."/>
            <person name="Ruckert C."/>
        </authorList>
    </citation>
    <scope>NUCLEOTIDE SEQUENCE</scope>
    <source>
        <strain evidence="1">NBRC 112290</strain>
    </source>
</reference>
<organism evidence="1 2">
    <name type="scientific">Litorihabitans aurantiacus</name>
    <dbReference type="NCBI Taxonomy" id="1930061"/>
    <lineage>
        <taxon>Bacteria</taxon>
        <taxon>Bacillati</taxon>
        <taxon>Actinomycetota</taxon>
        <taxon>Actinomycetes</taxon>
        <taxon>Micrococcales</taxon>
        <taxon>Beutenbergiaceae</taxon>
        <taxon>Litorihabitans</taxon>
    </lineage>
</organism>
<comment type="caution">
    <text evidence="1">The sequence shown here is derived from an EMBL/GenBank/DDBJ whole genome shotgun (WGS) entry which is preliminary data.</text>
</comment>
<proteinExistence type="predicted"/>
<name>A0AA37XHP5_9MICO</name>
<accession>A0AA37XHP5</accession>
<dbReference type="AlphaFoldDB" id="A0AA37XHP5"/>
<gene>
    <name evidence="1" type="ORF">GCM10025875_33280</name>
</gene>
<evidence type="ECO:0000313" key="1">
    <source>
        <dbReference type="EMBL" id="GMA33336.1"/>
    </source>
</evidence>
<reference evidence="1" key="2">
    <citation type="submission" date="2023-02" db="EMBL/GenBank/DDBJ databases">
        <authorList>
            <person name="Sun Q."/>
            <person name="Mori K."/>
        </authorList>
    </citation>
    <scope>NUCLEOTIDE SEQUENCE</scope>
    <source>
        <strain evidence="1">NBRC 112290</strain>
    </source>
</reference>
<evidence type="ECO:0000313" key="2">
    <source>
        <dbReference type="Proteomes" id="UP001157161"/>
    </source>
</evidence>
<protein>
    <submittedName>
        <fullName evidence="1">Uncharacterized protein</fullName>
    </submittedName>
</protein>
<dbReference type="Proteomes" id="UP001157161">
    <property type="component" value="Unassembled WGS sequence"/>
</dbReference>